<organism evidence="8 9">
    <name type="scientific">Candidatus Magasanikbacteria bacterium RIFOXYB1_FULL_40_15</name>
    <dbReference type="NCBI Taxonomy" id="1798697"/>
    <lineage>
        <taxon>Bacteria</taxon>
        <taxon>Candidatus Magasanikiibacteriota</taxon>
    </lineage>
</organism>
<keyword evidence="4 7" id="KW-0812">Transmembrane</keyword>
<keyword evidence="3" id="KW-1003">Cell membrane</keyword>
<feature type="transmembrane region" description="Helical" evidence="7">
    <location>
        <begin position="447"/>
        <end position="471"/>
    </location>
</feature>
<dbReference type="PANTHER" id="PTHR30250:SF10">
    <property type="entry name" value="LIPOPOLYSACCHARIDE BIOSYNTHESIS PROTEIN WZXC"/>
    <property type="match status" value="1"/>
</dbReference>
<evidence type="ECO:0000256" key="5">
    <source>
        <dbReference type="ARBA" id="ARBA00022989"/>
    </source>
</evidence>
<comment type="caution">
    <text evidence="8">The sequence shown here is derived from an EMBL/GenBank/DDBJ whole genome shotgun (WGS) entry which is preliminary data.</text>
</comment>
<evidence type="ECO:0000256" key="1">
    <source>
        <dbReference type="ARBA" id="ARBA00004651"/>
    </source>
</evidence>
<evidence type="ECO:0000313" key="8">
    <source>
        <dbReference type="EMBL" id="OGH84097.1"/>
    </source>
</evidence>
<feature type="transmembrane region" description="Helical" evidence="7">
    <location>
        <begin position="86"/>
        <end position="108"/>
    </location>
</feature>
<feature type="transmembrane region" description="Helical" evidence="7">
    <location>
        <begin position="367"/>
        <end position="383"/>
    </location>
</feature>
<feature type="transmembrane region" description="Helical" evidence="7">
    <location>
        <begin position="421"/>
        <end position="441"/>
    </location>
</feature>
<name>A0A1F6NJE9_9BACT</name>
<feature type="transmembrane region" description="Helical" evidence="7">
    <location>
        <begin position="23"/>
        <end position="46"/>
    </location>
</feature>
<evidence type="ECO:0000256" key="2">
    <source>
        <dbReference type="ARBA" id="ARBA00007430"/>
    </source>
</evidence>
<dbReference type="InterPro" id="IPR050833">
    <property type="entry name" value="Poly_Biosynth_Transport"/>
</dbReference>
<dbReference type="GO" id="GO:0005886">
    <property type="term" value="C:plasma membrane"/>
    <property type="evidence" value="ECO:0007669"/>
    <property type="project" value="UniProtKB-SubCell"/>
</dbReference>
<comment type="similarity">
    <text evidence="2">Belongs to the polysaccharide synthase family.</text>
</comment>
<dbReference type="CDD" id="cd13127">
    <property type="entry name" value="MATE_tuaB_like"/>
    <property type="match status" value="1"/>
</dbReference>
<feature type="transmembrane region" description="Helical" evidence="7">
    <location>
        <begin position="337"/>
        <end position="355"/>
    </location>
</feature>
<sequence>MQELNQNDKNEGVLSKSIKGGKWLTIGYTIQKLLSLASFIVLARFLRPADFGVMAIILAIPKFLESATDTGFGSSIIQKEGEITRYLNPIWTIGVIKSIIIMALVFISGPYIANFFQTEVAVLAIQLGGVFIVIQNLFNIGETFLFKEMDFKKIIIRNVLRDIVYILVGISIALFWKSYWALFFATIASYATQTISTYFLHPYRPRLSLSFGKLKDLFNYSKWIIGQTWITQLYGLMETSILARLTNITSLGLYTKAKNMAAIAPGFIGPTIQTISFPAYSKIQKDTEKINEGLIKSMQIVSFLLIPATSLILLAGGKIILIILGQDWLGMTNILRVMLIFFFIAVINDILYSLFNAIGYPDKQVKVNLIKIIITLPLLIYFTSKFGAIGASFALLVGIVPITALNLLNVARLTKARVRDILGTIIIPLVASIILVIPALIYKDYILQLPAIILFSLALIAAILYYSMIFLTDKMWNKGPYKTVRLIIRHNLKI</sequence>
<dbReference type="PANTHER" id="PTHR30250">
    <property type="entry name" value="PST FAMILY PREDICTED COLANIC ACID TRANSPORTER"/>
    <property type="match status" value="1"/>
</dbReference>
<feature type="transmembrane region" description="Helical" evidence="7">
    <location>
        <begin position="389"/>
        <end position="409"/>
    </location>
</feature>
<evidence type="ECO:0000313" key="9">
    <source>
        <dbReference type="Proteomes" id="UP000176300"/>
    </source>
</evidence>
<evidence type="ECO:0000256" key="6">
    <source>
        <dbReference type="ARBA" id="ARBA00023136"/>
    </source>
</evidence>
<evidence type="ECO:0000256" key="7">
    <source>
        <dbReference type="SAM" id="Phobius"/>
    </source>
</evidence>
<dbReference type="AlphaFoldDB" id="A0A1F6NJE9"/>
<gene>
    <name evidence="8" type="ORF">A2373_00365</name>
</gene>
<evidence type="ECO:0000256" key="3">
    <source>
        <dbReference type="ARBA" id="ARBA00022475"/>
    </source>
</evidence>
<reference evidence="8 9" key="1">
    <citation type="journal article" date="2016" name="Nat. Commun.">
        <title>Thousands of microbial genomes shed light on interconnected biogeochemical processes in an aquifer system.</title>
        <authorList>
            <person name="Anantharaman K."/>
            <person name="Brown C.T."/>
            <person name="Hug L.A."/>
            <person name="Sharon I."/>
            <person name="Castelle C.J."/>
            <person name="Probst A.J."/>
            <person name="Thomas B.C."/>
            <person name="Singh A."/>
            <person name="Wilkins M.J."/>
            <person name="Karaoz U."/>
            <person name="Brodie E.L."/>
            <person name="Williams K.H."/>
            <person name="Hubbard S.S."/>
            <person name="Banfield J.F."/>
        </authorList>
    </citation>
    <scope>NUCLEOTIDE SEQUENCE [LARGE SCALE GENOMIC DNA]</scope>
</reference>
<feature type="transmembrane region" description="Helical" evidence="7">
    <location>
        <begin position="182"/>
        <end position="200"/>
    </location>
</feature>
<feature type="transmembrane region" description="Helical" evidence="7">
    <location>
        <begin position="159"/>
        <end position="176"/>
    </location>
</feature>
<feature type="transmembrane region" description="Helical" evidence="7">
    <location>
        <begin position="120"/>
        <end position="138"/>
    </location>
</feature>
<protein>
    <submittedName>
        <fullName evidence="8">Uncharacterized protein</fullName>
    </submittedName>
</protein>
<keyword evidence="5 7" id="KW-1133">Transmembrane helix</keyword>
<proteinExistence type="inferred from homology"/>
<evidence type="ECO:0000256" key="4">
    <source>
        <dbReference type="ARBA" id="ARBA00022692"/>
    </source>
</evidence>
<dbReference type="Proteomes" id="UP000176300">
    <property type="component" value="Unassembled WGS sequence"/>
</dbReference>
<dbReference type="STRING" id="1798697.A2373_00365"/>
<comment type="subcellular location">
    <subcellularLocation>
        <location evidence="1">Cell membrane</location>
        <topology evidence="1">Multi-pass membrane protein</topology>
    </subcellularLocation>
</comment>
<dbReference type="EMBL" id="MFQS01000002">
    <property type="protein sequence ID" value="OGH84097.1"/>
    <property type="molecule type" value="Genomic_DNA"/>
</dbReference>
<dbReference type="Pfam" id="PF13440">
    <property type="entry name" value="Polysacc_synt_3"/>
    <property type="match status" value="1"/>
</dbReference>
<keyword evidence="6 7" id="KW-0472">Membrane</keyword>
<accession>A0A1F6NJE9</accession>
<feature type="transmembrane region" description="Helical" evidence="7">
    <location>
        <begin position="300"/>
        <end position="325"/>
    </location>
</feature>